<keyword evidence="2" id="KW-0378">Hydrolase</keyword>
<dbReference type="AlphaFoldDB" id="A0A6J4I2F6"/>
<dbReference type="EMBL" id="CADCTL010000110">
    <property type="protein sequence ID" value="CAA9239993.1"/>
    <property type="molecule type" value="Genomic_DNA"/>
</dbReference>
<feature type="compositionally biased region" description="Basic and acidic residues" evidence="1">
    <location>
        <begin position="1"/>
        <end position="10"/>
    </location>
</feature>
<feature type="non-terminal residue" evidence="2">
    <location>
        <position position="1"/>
    </location>
</feature>
<evidence type="ECO:0000256" key="1">
    <source>
        <dbReference type="SAM" id="MobiDB-lite"/>
    </source>
</evidence>
<evidence type="ECO:0000313" key="2">
    <source>
        <dbReference type="EMBL" id="CAA9239993.1"/>
    </source>
</evidence>
<organism evidence="2">
    <name type="scientific">uncultured Acetobacteraceae bacterium</name>
    <dbReference type="NCBI Taxonomy" id="169975"/>
    <lineage>
        <taxon>Bacteria</taxon>
        <taxon>Pseudomonadati</taxon>
        <taxon>Pseudomonadota</taxon>
        <taxon>Alphaproteobacteria</taxon>
        <taxon>Acetobacterales</taxon>
        <taxon>Acetobacteraceae</taxon>
        <taxon>environmental samples</taxon>
    </lineage>
</organism>
<feature type="non-terminal residue" evidence="2">
    <location>
        <position position="91"/>
    </location>
</feature>
<proteinExistence type="predicted"/>
<feature type="region of interest" description="Disordered" evidence="1">
    <location>
        <begin position="1"/>
        <end position="91"/>
    </location>
</feature>
<name>A0A6J4I2F6_9PROT</name>
<sequence>ERAPPADRRAGPRRRLPRLAGARSVAPRPLRLGPQPAGRQRGSGGGGRRGGGAGAAHLVPPRPVLGTRRSHHGKLRGTAGGARLPPLAEHV</sequence>
<dbReference type="EC" id="3.6.1.7" evidence="2"/>
<protein>
    <submittedName>
        <fullName evidence="2">Acylphosphate phosphohydrolase, putative</fullName>
        <ecNumber evidence="2">3.6.1.7</ecNumber>
    </submittedName>
</protein>
<dbReference type="GO" id="GO:0003998">
    <property type="term" value="F:acylphosphatase activity"/>
    <property type="evidence" value="ECO:0007669"/>
    <property type="project" value="UniProtKB-EC"/>
</dbReference>
<accession>A0A6J4I2F6</accession>
<feature type="compositionally biased region" description="Gly residues" evidence="1">
    <location>
        <begin position="41"/>
        <end position="54"/>
    </location>
</feature>
<gene>
    <name evidence="2" type="ORF">AVDCRST_MAG04-1560</name>
</gene>
<reference evidence="2" key="1">
    <citation type="submission" date="2020-02" db="EMBL/GenBank/DDBJ databases">
        <authorList>
            <person name="Meier V. D."/>
        </authorList>
    </citation>
    <scope>NUCLEOTIDE SEQUENCE</scope>
    <source>
        <strain evidence="2">AVDCRST_MAG04</strain>
    </source>
</reference>